<evidence type="ECO:0000313" key="9">
    <source>
        <dbReference type="EMBL" id="SNS56655.1"/>
    </source>
</evidence>
<feature type="transmembrane region" description="Helical" evidence="7">
    <location>
        <begin position="103"/>
        <end position="128"/>
    </location>
</feature>
<comment type="subcellular location">
    <subcellularLocation>
        <location evidence="1">Cell membrane</location>
        <topology evidence="1">Multi-pass membrane protein</topology>
    </subcellularLocation>
</comment>
<dbReference type="InterPro" id="IPR010290">
    <property type="entry name" value="TM_effector"/>
</dbReference>
<keyword evidence="2" id="KW-0813">Transport</keyword>
<feature type="transmembrane region" description="Helical" evidence="7">
    <location>
        <begin position="322"/>
        <end position="341"/>
    </location>
</feature>
<dbReference type="Pfam" id="PF05977">
    <property type="entry name" value="MFS_3"/>
    <property type="match status" value="1"/>
</dbReference>
<name>A0A239FIL8_9ACTN</name>
<evidence type="ECO:0000256" key="6">
    <source>
        <dbReference type="ARBA" id="ARBA00023136"/>
    </source>
</evidence>
<dbReference type="CDD" id="cd06173">
    <property type="entry name" value="MFS_MefA_like"/>
    <property type="match status" value="1"/>
</dbReference>
<accession>A0A239FIL8</accession>
<proteinExistence type="predicted"/>
<evidence type="ECO:0000259" key="8">
    <source>
        <dbReference type="PROSITE" id="PS50850"/>
    </source>
</evidence>
<organism evidence="9 10">
    <name type="scientific">Geodermatophilus pulveris</name>
    <dbReference type="NCBI Taxonomy" id="1564159"/>
    <lineage>
        <taxon>Bacteria</taxon>
        <taxon>Bacillati</taxon>
        <taxon>Actinomycetota</taxon>
        <taxon>Actinomycetes</taxon>
        <taxon>Geodermatophilales</taxon>
        <taxon>Geodermatophilaceae</taxon>
        <taxon>Geodermatophilus</taxon>
    </lineage>
</organism>
<dbReference type="GO" id="GO:0022857">
    <property type="term" value="F:transmembrane transporter activity"/>
    <property type="evidence" value="ECO:0007669"/>
    <property type="project" value="InterPro"/>
</dbReference>
<dbReference type="InterPro" id="IPR020846">
    <property type="entry name" value="MFS_dom"/>
</dbReference>
<reference evidence="10" key="1">
    <citation type="submission" date="2017-06" db="EMBL/GenBank/DDBJ databases">
        <authorList>
            <person name="Varghese N."/>
            <person name="Submissions S."/>
        </authorList>
    </citation>
    <scope>NUCLEOTIDE SEQUENCE [LARGE SCALE GENOMIC DNA]</scope>
    <source>
        <strain evidence="10">DSM 46839</strain>
    </source>
</reference>
<feature type="transmembrane region" description="Helical" evidence="7">
    <location>
        <begin position="173"/>
        <end position="201"/>
    </location>
</feature>
<feature type="transmembrane region" description="Helical" evidence="7">
    <location>
        <begin position="391"/>
        <end position="409"/>
    </location>
</feature>
<protein>
    <submittedName>
        <fullName evidence="9">Predicted arabinose efflux permease, MFS family</fullName>
    </submittedName>
</protein>
<evidence type="ECO:0000256" key="4">
    <source>
        <dbReference type="ARBA" id="ARBA00022692"/>
    </source>
</evidence>
<dbReference type="InterPro" id="IPR036259">
    <property type="entry name" value="MFS_trans_sf"/>
</dbReference>
<feature type="transmembrane region" description="Helical" evidence="7">
    <location>
        <begin position="237"/>
        <end position="259"/>
    </location>
</feature>
<evidence type="ECO:0000256" key="3">
    <source>
        <dbReference type="ARBA" id="ARBA00022475"/>
    </source>
</evidence>
<feature type="transmembrane region" description="Helical" evidence="7">
    <location>
        <begin position="60"/>
        <end position="82"/>
    </location>
</feature>
<evidence type="ECO:0000256" key="7">
    <source>
        <dbReference type="SAM" id="Phobius"/>
    </source>
</evidence>
<feature type="domain" description="Major facilitator superfamily (MFS) profile" evidence="8">
    <location>
        <begin position="234"/>
        <end position="424"/>
    </location>
</feature>
<sequence length="424" mass="44352">MFRGRLQSVPVRGLSEAVLPARMGTPFRWLVGASWVTNLGDGIALAAGPLLVASQTQDPLLVALGALVQRLPWLLFGLHAGVLADRVDRRRLVAAIDLARAGVLAVLAVALATGDVGIAAILAALFVLGTAEVFADVTSGTLLPMVVGRADLGVGNARLMAGTLTMNELAGPALGAVLFVAGTAWPFVTQAVLLVLGALLVSRMRLPAHERPAERAHVRRDIAQGLRWVWGNAAVRTLTLTSVSFNVTFGAAWAVLVLYADQRLGLSPVGYGVLTSMGALGGFAGTAAYDWLERRAGLATLMRVGLVIETLTHLVLALTTTAWVAMVVMAVFGAHAFVWGTTSRTVRMRAVPIGLQGRVGSLAAMGGFSGILVGQLVGGLIARVWGITGPFWFGFVGSAVILALIWRQLGHIAHVGEETPVPAR</sequence>
<dbReference type="Proteomes" id="UP000198373">
    <property type="component" value="Unassembled WGS sequence"/>
</dbReference>
<evidence type="ECO:0000256" key="5">
    <source>
        <dbReference type="ARBA" id="ARBA00022989"/>
    </source>
</evidence>
<feature type="transmembrane region" description="Helical" evidence="7">
    <location>
        <begin position="362"/>
        <end position="385"/>
    </location>
</feature>
<dbReference type="SUPFAM" id="SSF103473">
    <property type="entry name" value="MFS general substrate transporter"/>
    <property type="match status" value="1"/>
</dbReference>
<keyword evidence="5 7" id="KW-1133">Transmembrane helix</keyword>
<gene>
    <name evidence="9" type="ORF">SAMN06893096_105106</name>
</gene>
<dbReference type="PANTHER" id="PTHR23513">
    <property type="entry name" value="INTEGRAL MEMBRANE EFFLUX PROTEIN-RELATED"/>
    <property type="match status" value="1"/>
</dbReference>
<keyword evidence="4 7" id="KW-0812">Transmembrane</keyword>
<keyword evidence="10" id="KW-1185">Reference proteome</keyword>
<evidence type="ECO:0000256" key="1">
    <source>
        <dbReference type="ARBA" id="ARBA00004651"/>
    </source>
</evidence>
<feature type="transmembrane region" description="Helical" evidence="7">
    <location>
        <begin position="271"/>
        <end position="289"/>
    </location>
</feature>
<keyword evidence="6 7" id="KW-0472">Membrane</keyword>
<dbReference type="PANTHER" id="PTHR23513:SF6">
    <property type="entry name" value="MAJOR FACILITATOR SUPERFAMILY ASSOCIATED DOMAIN-CONTAINING PROTEIN"/>
    <property type="match status" value="1"/>
</dbReference>
<feature type="transmembrane region" description="Helical" evidence="7">
    <location>
        <begin position="29"/>
        <end position="54"/>
    </location>
</feature>
<dbReference type="PROSITE" id="PS50850">
    <property type="entry name" value="MFS"/>
    <property type="match status" value="1"/>
</dbReference>
<dbReference type="GO" id="GO:0005886">
    <property type="term" value="C:plasma membrane"/>
    <property type="evidence" value="ECO:0007669"/>
    <property type="project" value="UniProtKB-SubCell"/>
</dbReference>
<evidence type="ECO:0000256" key="2">
    <source>
        <dbReference type="ARBA" id="ARBA00022448"/>
    </source>
</evidence>
<dbReference type="EMBL" id="FZOO01000005">
    <property type="protein sequence ID" value="SNS56655.1"/>
    <property type="molecule type" value="Genomic_DNA"/>
</dbReference>
<dbReference type="AlphaFoldDB" id="A0A239FIL8"/>
<keyword evidence="3" id="KW-1003">Cell membrane</keyword>
<evidence type="ECO:0000313" key="10">
    <source>
        <dbReference type="Proteomes" id="UP000198373"/>
    </source>
</evidence>
<dbReference type="Gene3D" id="1.20.1250.20">
    <property type="entry name" value="MFS general substrate transporter like domains"/>
    <property type="match status" value="1"/>
</dbReference>